<evidence type="ECO:0000313" key="3">
    <source>
        <dbReference type="Proteomes" id="UP001151760"/>
    </source>
</evidence>
<protein>
    <submittedName>
        <fullName evidence="2">Uncharacterized protein</fullName>
    </submittedName>
</protein>
<proteinExistence type="predicted"/>
<comment type="caution">
    <text evidence="2">The sequence shown here is derived from an EMBL/GenBank/DDBJ whole genome shotgun (WGS) entry which is preliminary data.</text>
</comment>
<organism evidence="2 3">
    <name type="scientific">Tanacetum coccineum</name>
    <dbReference type="NCBI Taxonomy" id="301880"/>
    <lineage>
        <taxon>Eukaryota</taxon>
        <taxon>Viridiplantae</taxon>
        <taxon>Streptophyta</taxon>
        <taxon>Embryophyta</taxon>
        <taxon>Tracheophyta</taxon>
        <taxon>Spermatophyta</taxon>
        <taxon>Magnoliopsida</taxon>
        <taxon>eudicotyledons</taxon>
        <taxon>Gunneridae</taxon>
        <taxon>Pentapetalae</taxon>
        <taxon>asterids</taxon>
        <taxon>campanulids</taxon>
        <taxon>Asterales</taxon>
        <taxon>Asteraceae</taxon>
        <taxon>Asteroideae</taxon>
        <taxon>Anthemideae</taxon>
        <taxon>Anthemidinae</taxon>
        <taxon>Tanacetum</taxon>
    </lineage>
</organism>
<sequence>MHKTTANAKVAIQEITKYSQKWHNGTSRLRSTETSNRLAASQAQLNNLGREIKKVNEKVYDAQVGCEQYPFTKDLPIKDEIPKQKFMSASAKRLKNTPIGLKNRSIKDAAILKQGQQIKTLVIQIGQYEQGLRERIELDLEARLRGETLVINRTLDPLNGDYIELNDLNEPFELRRNQGDDLMPTIEEVRTFSIVTYFAVLEDMDAYRDEGMDYVIVGEPFLKENGIKERWFEGMITIYNCNDEVTYQMVRSHPRFKHHTNKKCNKIPPLLKVSEEDKRMESRIHNKSLKGSTKES</sequence>
<feature type="region of interest" description="Disordered" evidence="1">
    <location>
        <begin position="277"/>
        <end position="296"/>
    </location>
</feature>
<evidence type="ECO:0000313" key="2">
    <source>
        <dbReference type="EMBL" id="GJS59112.1"/>
    </source>
</evidence>
<dbReference type="Proteomes" id="UP001151760">
    <property type="component" value="Unassembled WGS sequence"/>
</dbReference>
<gene>
    <name evidence="2" type="ORF">Tco_0653896</name>
</gene>
<keyword evidence="3" id="KW-1185">Reference proteome</keyword>
<dbReference type="EMBL" id="BQNB010009126">
    <property type="protein sequence ID" value="GJS59112.1"/>
    <property type="molecule type" value="Genomic_DNA"/>
</dbReference>
<reference evidence="2" key="2">
    <citation type="submission" date="2022-01" db="EMBL/GenBank/DDBJ databases">
        <authorList>
            <person name="Yamashiro T."/>
            <person name="Shiraishi A."/>
            <person name="Satake H."/>
            <person name="Nakayama K."/>
        </authorList>
    </citation>
    <scope>NUCLEOTIDE SEQUENCE</scope>
</reference>
<accession>A0ABQ4X1T1</accession>
<name>A0ABQ4X1T1_9ASTR</name>
<reference evidence="2" key="1">
    <citation type="journal article" date="2022" name="Int. J. Mol. Sci.">
        <title>Draft Genome of Tanacetum Coccineum: Genomic Comparison of Closely Related Tanacetum-Family Plants.</title>
        <authorList>
            <person name="Yamashiro T."/>
            <person name="Shiraishi A."/>
            <person name="Nakayama K."/>
            <person name="Satake H."/>
        </authorList>
    </citation>
    <scope>NUCLEOTIDE SEQUENCE</scope>
</reference>
<evidence type="ECO:0000256" key="1">
    <source>
        <dbReference type="SAM" id="MobiDB-lite"/>
    </source>
</evidence>